<dbReference type="EMBL" id="BARS01027012">
    <property type="protein sequence ID" value="GAG07003.1"/>
    <property type="molecule type" value="Genomic_DNA"/>
</dbReference>
<dbReference type="AlphaFoldDB" id="X0V3C7"/>
<comment type="caution">
    <text evidence="1">The sequence shown here is derived from an EMBL/GenBank/DDBJ whole genome shotgun (WGS) entry which is preliminary data.</text>
</comment>
<reference evidence="1" key="1">
    <citation type="journal article" date="2014" name="Front. Microbiol.">
        <title>High frequency of phylogenetically diverse reductive dehalogenase-homologous genes in deep subseafloor sedimentary metagenomes.</title>
        <authorList>
            <person name="Kawai M."/>
            <person name="Futagami T."/>
            <person name="Toyoda A."/>
            <person name="Takaki Y."/>
            <person name="Nishi S."/>
            <person name="Hori S."/>
            <person name="Arai W."/>
            <person name="Tsubouchi T."/>
            <person name="Morono Y."/>
            <person name="Uchiyama I."/>
            <person name="Ito T."/>
            <person name="Fujiyama A."/>
            <person name="Inagaki F."/>
            <person name="Takami H."/>
        </authorList>
    </citation>
    <scope>NUCLEOTIDE SEQUENCE</scope>
    <source>
        <strain evidence="1">Expedition CK06-06</strain>
    </source>
</reference>
<feature type="non-terminal residue" evidence="1">
    <location>
        <position position="30"/>
    </location>
</feature>
<name>X0V3C7_9ZZZZ</name>
<organism evidence="1">
    <name type="scientific">marine sediment metagenome</name>
    <dbReference type="NCBI Taxonomy" id="412755"/>
    <lineage>
        <taxon>unclassified sequences</taxon>
        <taxon>metagenomes</taxon>
        <taxon>ecological metagenomes</taxon>
    </lineage>
</organism>
<accession>X0V3C7</accession>
<evidence type="ECO:0000313" key="1">
    <source>
        <dbReference type="EMBL" id="GAG07003.1"/>
    </source>
</evidence>
<sequence length="30" mass="3283">MGGDSSQDSKKRTREETAEMVIFIVVAIAL</sequence>
<protein>
    <submittedName>
        <fullName evidence="1">Uncharacterized protein</fullName>
    </submittedName>
</protein>
<proteinExistence type="predicted"/>
<gene>
    <name evidence="1" type="ORF">S01H1_42467</name>
</gene>